<dbReference type="PANTHER" id="PTHR12301">
    <property type="entry name" value="SAM-DOMAIN, SH3 AND NUCLEAR LOCALIZATION SIGNALS PROTEIN RELATED"/>
    <property type="match status" value="1"/>
</dbReference>
<evidence type="ECO:0000313" key="6">
    <source>
        <dbReference type="EMBL" id="KOF67573.1"/>
    </source>
</evidence>
<dbReference type="PANTHER" id="PTHR12301:SF10">
    <property type="match status" value="1"/>
</dbReference>
<reference evidence="6" key="1">
    <citation type="submission" date="2015-07" db="EMBL/GenBank/DDBJ databases">
        <title>MeaNS - Measles Nucleotide Surveillance Program.</title>
        <authorList>
            <person name="Tran T."/>
            <person name="Druce J."/>
        </authorList>
    </citation>
    <scope>NUCLEOTIDE SEQUENCE</scope>
    <source>
        <strain evidence="6">UCB-OBI-ISO-001</strain>
        <tissue evidence="6">Gonad</tissue>
    </source>
</reference>
<accession>A0A0L8FSD0</accession>
<feature type="region of interest" description="Disordered" evidence="3">
    <location>
        <begin position="1003"/>
        <end position="1107"/>
    </location>
</feature>
<dbReference type="PROSITE" id="PS50002">
    <property type="entry name" value="SH3"/>
    <property type="match status" value="1"/>
</dbReference>
<feature type="region of interest" description="Disordered" evidence="3">
    <location>
        <begin position="511"/>
        <end position="531"/>
    </location>
</feature>
<sequence length="1527" mass="171353">MPKVSLIACVRPNTQKEFSHFACMRTDAQKELNHFVFTRPNAPKELSHFASSSDSGHAGAMPLVEKINPRTYSFVKPVGTVGHNICITLYTSINIPTLLTNLQVHIFSDLWILRQLYIYMMDLAKSPPPFFGQEEQVISYSLVAMAKVIVSWIEPKGLKTDTFGQTFIISFFSLQLERKVRLERREKDLVESKKKTTALGKLFRNMGLRKSGRNKFSYKQHQVVVIVVLVVVVVVVHSCDLQQQQQQLQLQQQHQQQQVQHRQYTEKQQKLLHYYRHYINIINMYNSYNYNGSYAQLQQQNNNTHTITTTTIILLPALYYLHCHTTLAPTRLPLPYYSTSTTTAIITTTTTTTITTNIIIVTTTASDPNAYEITMNDDDRIALMVMVKEGKITTEHALEVVKRFEDHRRLTGEGDEQINDQIYGSRESPLLTQASVQTRGRRQHRPEITKPTKSSSDLYSAVWQKETDRISTRLIKNKSWGRFARLKAELQHGRSQMTETSSSPRCEICRSQSQDVDDRMRWPDNRGSSDYQCTEHRRVHSIGHMEFHQSQSPEFMRSISCSPTRGGSSHTDSTKSTSVGGSPSHSRLYSPVLYLTGGNKASDEQLLISLSPAAEGKDDDALKKNSSGVSKSASGTSLDSDLSAGCTSHGPLPNEIAATRNGDIANCSNSTMSASSETSPAGGRKPESLPARMRNFALYNIVSKLEIYTARGYSRRHLPKVPRSGTEPGTMWLRSNSYSTGDDGMSSDYDDHDETNMRLSQSCPRGMITQRSLSVNDRNKDLRNDLKKKLLRSKEPNYRSRQMNQDVSDVHAVTGSPEIFNRCKYQVTISQNSIASTVDGMPLYSGPFLGQARVHTDYDPEPQEKDALVLRKGDIIQVMSMIQPGIWKGMLRQKVGNFRFSHVEMISDDTPRGQRKERIHRRRNSQRSKPRNVEELMQRIGLEHLTSIFLLNGYDKLETFVDIDEDDLSELNIRDTEQRAKLLTAAELLVDCNSPDILDVPAKCDSNTPADTPSSLSPPTLFNTEPPPPMPIQPMSRDSGFYASSDNSLHKGQQSARPSDEDIHKKKMLGQSATDNSISEADVTNKDESQPQKSIACQTAGQTEPSTNYEISDLELSAEDREVCEITDGFAQKEIRASPKKATPLTRVQRCSSAQQSAQESIANGYISHSSSFCNMTAECSHVSPMLHHLSKKHEQHGPINVAIVDCKTPIRSCGSEGSDGTQSDLSDISPHRNSKPVSLRKSASKLCSAKTNGSLVMMDRVVSPSYHIILSDSLSSSPMVKRDVSTQMDPFRKKGNSVNENHLRTQKLIYGSKPPMFLEGDNIPNQIYFPGTLGRTIEGSYYGSKDSPNRTIPRPPKPPSRSLIPLVKAKLSDEKIDLSLEPYSDKNGYCGIPPLLVQRYAEELRHDVWGIAAVMEQVRISQLQSYGREGMTSESLAKACLSSCDLKISSLRDFLISIGLPMYGEHLIKMGFSSMERLLSMTDNDVQRVVHDTRHIKRLMHALEWVRSRLASPTRKTKIASVKDQV</sequence>
<feature type="compositionally biased region" description="Low complexity" evidence="3">
    <location>
        <begin position="624"/>
        <end position="637"/>
    </location>
</feature>
<feature type="region of interest" description="Disordered" evidence="3">
    <location>
        <begin position="547"/>
        <end position="587"/>
    </location>
</feature>
<dbReference type="Gene3D" id="2.30.30.40">
    <property type="entry name" value="SH3 Domains"/>
    <property type="match status" value="1"/>
</dbReference>
<feature type="region of interest" description="Disordered" evidence="3">
    <location>
        <begin position="433"/>
        <end position="455"/>
    </location>
</feature>
<dbReference type="SUPFAM" id="SSF47769">
    <property type="entry name" value="SAM/Pointed domain"/>
    <property type="match status" value="2"/>
</dbReference>
<dbReference type="STRING" id="37653.A0A0L8FSD0"/>
<dbReference type="SMART" id="SM00454">
    <property type="entry name" value="SAM"/>
    <property type="match status" value="2"/>
</dbReference>
<feature type="compositionally biased region" description="Low complexity" evidence="3">
    <location>
        <begin position="667"/>
        <end position="679"/>
    </location>
</feature>
<name>A0A0L8FSD0_OCTBM</name>
<dbReference type="Pfam" id="PF00536">
    <property type="entry name" value="SAM_1"/>
    <property type="match status" value="1"/>
</dbReference>
<feature type="region of interest" description="Disordered" evidence="3">
    <location>
        <begin position="667"/>
        <end position="688"/>
    </location>
</feature>
<gene>
    <name evidence="6" type="ORF">OCBIM_22009336mg</name>
</gene>
<dbReference type="InterPro" id="IPR001660">
    <property type="entry name" value="SAM"/>
</dbReference>
<feature type="compositionally biased region" description="Polar residues" evidence="3">
    <location>
        <begin position="1042"/>
        <end position="1057"/>
    </location>
</feature>
<dbReference type="SUPFAM" id="SSF50044">
    <property type="entry name" value="SH3-domain"/>
    <property type="match status" value="1"/>
</dbReference>
<dbReference type="InterPro" id="IPR001452">
    <property type="entry name" value="SH3_domain"/>
</dbReference>
<dbReference type="Gene3D" id="1.10.150.50">
    <property type="entry name" value="Transcription Factor, Ets-1"/>
    <property type="match status" value="2"/>
</dbReference>
<feature type="domain" description="SAM" evidence="5">
    <location>
        <begin position="928"/>
        <end position="992"/>
    </location>
</feature>
<dbReference type="Pfam" id="PF07653">
    <property type="entry name" value="SH3_2"/>
    <property type="match status" value="1"/>
</dbReference>
<feature type="compositionally biased region" description="Basic residues" evidence="3">
    <location>
        <begin position="917"/>
        <end position="930"/>
    </location>
</feature>
<evidence type="ECO:0000256" key="3">
    <source>
        <dbReference type="SAM" id="MobiDB-lite"/>
    </source>
</evidence>
<feature type="compositionally biased region" description="Polar residues" evidence="3">
    <location>
        <begin position="1005"/>
        <end position="1017"/>
    </location>
</feature>
<evidence type="ECO:0000256" key="2">
    <source>
        <dbReference type="PROSITE-ProRule" id="PRU00192"/>
    </source>
</evidence>
<evidence type="ECO:0008006" key="7">
    <source>
        <dbReference type="Google" id="ProtNLM"/>
    </source>
</evidence>
<feature type="region of interest" description="Disordered" evidence="3">
    <location>
        <begin position="1215"/>
        <end position="1243"/>
    </location>
</feature>
<dbReference type="InterPro" id="IPR036028">
    <property type="entry name" value="SH3-like_dom_sf"/>
</dbReference>
<dbReference type="InterPro" id="IPR058666">
    <property type="entry name" value="SASH1/NUB1_homeodomain"/>
</dbReference>
<feature type="region of interest" description="Disordered" evidence="3">
    <location>
        <begin position="616"/>
        <end position="646"/>
    </location>
</feature>
<evidence type="ECO:0000259" key="4">
    <source>
        <dbReference type="PROSITE" id="PS50002"/>
    </source>
</evidence>
<evidence type="ECO:0000256" key="1">
    <source>
        <dbReference type="ARBA" id="ARBA00022443"/>
    </source>
</evidence>
<feature type="region of interest" description="Disordered" evidence="3">
    <location>
        <begin position="909"/>
        <end position="931"/>
    </location>
</feature>
<organism evidence="6">
    <name type="scientific">Octopus bimaculoides</name>
    <name type="common">California two-spotted octopus</name>
    <dbReference type="NCBI Taxonomy" id="37653"/>
    <lineage>
        <taxon>Eukaryota</taxon>
        <taxon>Metazoa</taxon>
        <taxon>Spiralia</taxon>
        <taxon>Lophotrochozoa</taxon>
        <taxon>Mollusca</taxon>
        <taxon>Cephalopoda</taxon>
        <taxon>Coleoidea</taxon>
        <taxon>Octopodiformes</taxon>
        <taxon>Octopoda</taxon>
        <taxon>Incirrata</taxon>
        <taxon>Octopodidae</taxon>
        <taxon>Octopus</taxon>
    </lineage>
</organism>
<evidence type="ECO:0000259" key="5">
    <source>
        <dbReference type="PROSITE" id="PS50105"/>
    </source>
</evidence>
<feature type="region of interest" description="Disordered" evidence="3">
    <location>
        <begin position="1341"/>
        <end position="1362"/>
    </location>
</feature>
<feature type="compositionally biased region" description="Polar residues" evidence="3">
    <location>
        <begin position="1091"/>
        <end position="1107"/>
    </location>
</feature>
<dbReference type="Pfam" id="PF26285">
    <property type="entry name" value="SASH1_Homeodomain"/>
    <property type="match status" value="1"/>
</dbReference>
<feature type="compositionally biased region" description="Polar residues" evidence="3">
    <location>
        <begin position="548"/>
        <end position="587"/>
    </location>
</feature>
<dbReference type="InterPro" id="IPR051725">
    <property type="entry name" value="SAM-SH3_domain_protein"/>
</dbReference>
<dbReference type="OrthoDB" id="10047268at2759"/>
<dbReference type="SMART" id="SM00326">
    <property type="entry name" value="SH3"/>
    <property type="match status" value="1"/>
</dbReference>
<proteinExistence type="predicted"/>
<dbReference type="InterPro" id="IPR013761">
    <property type="entry name" value="SAM/pointed_sf"/>
</dbReference>
<feature type="domain" description="SH3" evidence="4">
    <location>
        <begin position="847"/>
        <end position="908"/>
    </location>
</feature>
<dbReference type="PROSITE" id="PS50105">
    <property type="entry name" value="SAM_DOMAIN"/>
    <property type="match status" value="1"/>
</dbReference>
<dbReference type="EMBL" id="KQ426953">
    <property type="protein sequence ID" value="KOF67573.1"/>
    <property type="molecule type" value="Genomic_DNA"/>
</dbReference>
<protein>
    <recommendedName>
        <fullName evidence="7">SH3 domain-containing protein</fullName>
    </recommendedName>
</protein>
<dbReference type="Pfam" id="PF07647">
    <property type="entry name" value="SAM_2"/>
    <property type="match status" value="1"/>
</dbReference>
<keyword evidence="1 2" id="KW-0728">SH3 domain</keyword>